<evidence type="ECO:0000259" key="4">
    <source>
        <dbReference type="Pfam" id="PF13407"/>
    </source>
</evidence>
<dbReference type="EMBL" id="BAABLP010000001">
    <property type="protein sequence ID" value="GAA4735661.1"/>
    <property type="molecule type" value="Genomic_DNA"/>
</dbReference>
<dbReference type="PANTHER" id="PTHR30036">
    <property type="entry name" value="D-XYLOSE-BINDING PERIPLASMIC PROTEIN"/>
    <property type="match status" value="1"/>
</dbReference>
<sequence length="354" mass="36255">MGMAAVVALSTLALAGCSAAGPGSSGDSSGSGKATSAAGKRACVILPDTESSPRWESGDRPALSKALASAGFSADIQNAQNDTEKYATIADQQLSKGCGVMLLVDLNGAGAQVLTKAKSQGIPVIAYDRPIKGADYYVSFDNTKVGELEGQLIVDGLKAEKKDPKSAKVVFMGGDPTDGNAKFFHDGAADVMGKAGIKPAFEPKGTWDADKSGTNFEQAYTALKGNVDAVWVANDANAASVIAILDKNGKKVPVSGQDASIAGLQNILLGKQTGTVYKPFQKEADQAGKLAVDLLNGKKPTAPTESDGVPFFNETPILVTDADGIKQVIADGNAKVADICKGDVQAACDKAGIK</sequence>
<dbReference type="PANTHER" id="PTHR30036:SF1">
    <property type="entry name" value="D-XYLOSE-BINDING PERIPLASMIC PROTEIN"/>
    <property type="match status" value="1"/>
</dbReference>
<dbReference type="Proteomes" id="UP001500121">
    <property type="component" value="Unassembled WGS sequence"/>
</dbReference>
<dbReference type="SUPFAM" id="SSF53822">
    <property type="entry name" value="Periplasmic binding protein-like I"/>
    <property type="match status" value="1"/>
</dbReference>
<proteinExistence type="predicted"/>
<feature type="signal peptide" evidence="3">
    <location>
        <begin position="1"/>
        <end position="19"/>
    </location>
</feature>
<keyword evidence="2 3" id="KW-0732">Signal</keyword>
<evidence type="ECO:0000256" key="3">
    <source>
        <dbReference type="SAM" id="SignalP"/>
    </source>
</evidence>
<dbReference type="InterPro" id="IPR025997">
    <property type="entry name" value="SBP_2_dom"/>
</dbReference>
<comment type="caution">
    <text evidence="5">The sequence shown here is derived from an EMBL/GenBank/DDBJ whole genome shotgun (WGS) entry which is preliminary data.</text>
</comment>
<reference evidence="6" key="1">
    <citation type="journal article" date="2019" name="Int. J. Syst. Evol. Microbiol.">
        <title>The Global Catalogue of Microorganisms (GCM) 10K type strain sequencing project: providing services to taxonomists for standard genome sequencing and annotation.</title>
        <authorList>
            <consortium name="The Broad Institute Genomics Platform"/>
            <consortium name="The Broad Institute Genome Sequencing Center for Infectious Disease"/>
            <person name="Wu L."/>
            <person name="Ma J."/>
        </authorList>
    </citation>
    <scope>NUCLEOTIDE SEQUENCE [LARGE SCALE GENOMIC DNA]</scope>
    <source>
        <strain evidence="6">JCM 19015</strain>
    </source>
</reference>
<evidence type="ECO:0000313" key="6">
    <source>
        <dbReference type="Proteomes" id="UP001500121"/>
    </source>
</evidence>
<evidence type="ECO:0000256" key="2">
    <source>
        <dbReference type="ARBA" id="ARBA00022729"/>
    </source>
</evidence>
<feature type="domain" description="Periplasmic binding protein" evidence="4">
    <location>
        <begin position="45"/>
        <end position="299"/>
    </location>
</feature>
<accession>A0ABP8YSJ4</accession>
<dbReference type="Pfam" id="PF13407">
    <property type="entry name" value="Peripla_BP_4"/>
    <property type="match status" value="1"/>
</dbReference>
<comment type="subcellular location">
    <subcellularLocation>
        <location evidence="1">Cell envelope</location>
    </subcellularLocation>
</comment>
<feature type="chain" id="PRO_5046654589" evidence="3">
    <location>
        <begin position="20"/>
        <end position="354"/>
    </location>
</feature>
<protein>
    <submittedName>
        <fullName evidence="5">Substrate-binding domain-containing protein</fullName>
    </submittedName>
</protein>
<evidence type="ECO:0000313" key="5">
    <source>
        <dbReference type="EMBL" id="GAA4735661.1"/>
    </source>
</evidence>
<organism evidence="5 6">
    <name type="scientific">Amnibacterium soli</name>
    <dbReference type="NCBI Taxonomy" id="1282736"/>
    <lineage>
        <taxon>Bacteria</taxon>
        <taxon>Bacillati</taxon>
        <taxon>Actinomycetota</taxon>
        <taxon>Actinomycetes</taxon>
        <taxon>Micrococcales</taxon>
        <taxon>Microbacteriaceae</taxon>
        <taxon>Amnibacterium</taxon>
    </lineage>
</organism>
<dbReference type="InterPro" id="IPR028082">
    <property type="entry name" value="Peripla_BP_I"/>
</dbReference>
<dbReference type="Gene3D" id="3.40.50.2300">
    <property type="match status" value="2"/>
</dbReference>
<evidence type="ECO:0000256" key="1">
    <source>
        <dbReference type="ARBA" id="ARBA00004196"/>
    </source>
</evidence>
<keyword evidence="6" id="KW-1185">Reference proteome</keyword>
<name>A0ABP8YSJ4_9MICO</name>
<dbReference type="InterPro" id="IPR050555">
    <property type="entry name" value="Bact_Solute-Bind_Prot2"/>
</dbReference>
<gene>
    <name evidence="5" type="ORF">GCM10025783_01950</name>
</gene>